<feature type="transmembrane region" description="Helical" evidence="1">
    <location>
        <begin position="145"/>
        <end position="163"/>
    </location>
</feature>
<protein>
    <submittedName>
        <fullName evidence="2">DUF1772 domain-containing protein</fullName>
    </submittedName>
</protein>
<feature type="transmembrane region" description="Helical" evidence="1">
    <location>
        <begin position="115"/>
        <end position="133"/>
    </location>
</feature>
<feature type="transmembrane region" description="Helical" evidence="1">
    <location>
        <begin position="190"/>
        <end position="212"/>
    </location>
</feature>
<evidence type="ECO:0000256" key="1">
    <source>
        <dbReference type="SAM" id="Phobius"/>
    </source>
</evidence>
<gene>
    <name evidence="2" type="ORF">EXN61_11795</name>
</gene>
<reference evidence="2 3" key="1">
    <citation type="journal article" date="2019" name="Appl. Microbiol. Biotechnol.">
        <title>Differential efficiency of wild type rhizogenic strains for rol gene transformation of plants.</title>
        <authorList>
            <person name="Desmet S."/>
            <person name="De Keyser E."/>
            <person name="Van Vaerenbergh J."/>
            <person name="Baeyen S."/>
            <person name="Van Huylenbroeck J."/>
            <person name="Geelen D."/>
            <person name="Dhooghe E."/>
        </authorList>
    </citation>
    <scope>NUCLEOTIDE SEQUENCE [LARGE SCALE GENOMIC DNA]</scope>
    <source>
        <strain evidence="2 3">MAFF210266</strain>
    </source>
</reference>
<comment type="caution">
    <text evidence="2">The sequence shown here is derived from an EMBL/GenBank/DDBJ whole genome shotgun (WGS) entry which is preliminary data.</text>
</comment>
<feature type="transmembrane region" description="Helical" evidence="1">
    <location>
        <begin position="74"/>
        <end position="95"/>
    </location>
</feature>
<keyword evidence="1" id="KW-0472">Membrane</keyword>
<dbReference type="InterPro" id="IPR013901">
    <property type="entry name" value="Anthrone_oxy"/>
</dbReference>
<organism evidence="2 3">
    <name type="scientific">Agrobacterium tumefaciens</name>
    <dbReference type="NCBI Taxonomy" id="358"/>
    <lineage>
        <taxon>Bacteria</taxon>
        <taxon>Pseudomonadati</taxon>
        <taxon>Pseudomonadota</taxon>
        <taxon>Alphaproteobacteria</taxon>
        <taxon>Hyphomicrobiales</taxon>
        <taxon>Rhizobiaceae</taxon>
        <taxon>Rhizobium/Agrobacterium group</taxon>
        <taxon>Agrobacterium</taxon>
        <taxon>Agrobacterium tumefaciens complex</taxon>
    </lineage>
</organism>
<accession>A0A546XYY1</accession>
<proteinExistence type="predicted"/>
<dbReference type="Pfam" id="PF08592">
    <property type="entry name" value="Anthrone_oxy"/>
    <property type="match status" value="1"/>
</dbReference>
<sequence>MFDDLAPPQLPALTTHGCSLDKIRTGTYGINIRTYLYGYWMEIFMSSSFLHEITTKHFSALASAREPAIFASRIAAPLSLGIMAGFFFAFSNPVMMAFQQLDADVFIPAFNGINISVRNGLFFIAFFLPLAMLSSAALVDRSNRLLWVVALIIYTVVVIQTRMVNVPINEFFKTVSTEIPQDWQELRNRWALSNTIRALLTTIAFAIALFSATRNTGRHKPS</sequence>
<evidence type="ECO:0000313" key="2">
    <source>
        <dbReference type="EMBL" id="TRB05906.1"/>
    </source>
</evidence>
<dbReference type="Proteomes" id="UP000317023">
    <property type="component" value="Unassembled WGS sequence"/>
</dbReference>
<dbReference type="AlphaFoldDB" id="A0A546XYY1"/>
<keyword evidence="1" id="KW-0812">Transmembrane</keyword>
<dbReference type="EMBL" id="SGOE01000003">
    <property type="protein sequence ID" value="TRB05906.1"/>
    <property type="molecule type" value="Genomic_DNA"/>
</dbReference>
<name>A0A546XYY1_AGRTU</name>
<keyword evidence="1" id="KW-1133">Transmembrane helix</keyword>
<evidence type="ECO:0000313" key="3">
    <source>
        <dbReference type="Proteomes" id="UP000317023"/>
    </source>
</evidence>